<keyword evidence="3" id="KW-1185">Reference proteome</keyword>
<protein>
    <submittedName>
        <fullName evidence="2">Uncharacterized protein</fullName>
    </submittedName>
</protein>
<sequence>GRRLPRRLQVRAAQAGPHPPPAPGRQGRVRLRGHSSDRGQRHAVRRRQDHPDRRRGGRALRRGAGDARPQGLVVRHWRVI</sequence>
<dbReference type="AlphaFoldDB" id="A0A0D2MSP9"/>
<reference evidence="2 3" key="1">
    <citation type="journal article" date="2013" name="BMC Genomics">
        <title>Reconstruction of the lipid metabolism for the microalga Monoraphidium neglectum from its genome sequence reveals characteristics suitable for biofuel production.</title>
        <authorList>
            <person name="Bogen C."/>
            <person name="Al-Dilaimi A."/>
            <person name="Albersmeier A."/>
            <person name="Wichmann J."/>
            <person name="Grundmann M."/>
            <person name="Rupp O."/>
            <person name="Lauersen K.J."/>
            <person name="Blifernez-Klassen O."/>
            <person name="Kalinowski J."/>
            <person name="Goesmann A."/>
            <person name="Mussgnug J.H."/>
            <person name="Kruse O."/>
        </authorList>
    </citation>
    <scope>NUCLEOTIDE SEQUENCE [LARGE SCALE GENOMIC DNA]</scope>
    <source>
        <strain evidence="2 3">SAG 48.87</strain>
    </source>
</reference>
<accession>A0A0D2MSP9</accession>
<evidence type="ECO:0000313" key="2">
    <source>
        <dbReference type="EMBL" id="KIZ05555.1"/>
    </source>
</evidence>
<gene>
    <name evidence="2" type="ORF">MNEG_2394</name>
</gene>
<dbReference type="GeneID" id="25735272"/>
<name>A0A0D2MSP9_9CHLO</name>
<organism evidence="2 3">
    <name type="scientific">Monoraphidium neglectum</name>
    <dbReference type="NCBI Taxonomy" id="145388"/>
    <lineage>
        <taxon>Eukaryota</taxon>
        <taxon>Viridiplantae</taxon>
        <taxon>Chlorophyta</taxon>
        <taxon>core chlorophytes</taxon>
        <taxon>Chlorophyceae</taxon>
        <taxon>CS clade</taxon>
        <taxon>Sphaeropleales</taxon>
        <taxon>Selenastraceae</taxon>
        <taxon>Monoraphidium</taxon>
    </lineage>
</organism>
<feature type="non-terminal residue" evidence="2">
    <location>
        <position position="80"/>
    </location>
</feature>
<evidence type="ECO:0000256" key="1">
    <source>
        <dbReference type="SAM" id="MobiDB-lite"/>
    </source>
</evidence>
<evidence type="ECO:0000313" key="3">
    <source>
        <dbReference type="Proteomes" id="UP000054498"/>
    </source>
</evidence>
<dbReference type="KEGG" id="mng:MNEG_2394"/>
<dbReference type="RefSeq" id="XP_013904574.1">
    <property type="nucleotide sequence ID" value="XM_014049120.1"/>
</dbReference>
<feature type="non-terminal residue" evidence="2">
    <location>
        <position position="1"/>
    </location>
</feature>
<proteinExistence type="predicted"/>
<feature type="region of interest" description="Disordered" evidence="1">
    <location>
        <begin position="1"/>
        <end position="71"/>
    </location>
</feature>
<dbReference type="EMBL" id="KK100490">
    <property type="protein sequence ID" value="KIZ05555.1"/>
    <property type="molecule type" value="Genomic_DNA"/>
</dbReference>
<dbReference type="Proteomes" id="UP000054498">
    <property type="component" value="Unassembled WGS sequence"/>
</dbReference>